<feature type="transmembrane region" description="Helical" evidence="6">
    <location>
        <begin position="144"/>
        <end position="174"/>
    </location>
</feature>
<keyword evidence="4 6" id="KW-0472">Membrane</keyword>
<comment type="caution">
    <text evidence="8">The sequence shown here is derived from an EMBL/GenBank/DDBJ whole genome shotgun (WGS) entry which is preliminary data.</text>
</comment>
<protein>
    <recommendedName>
        <fullName evidence="7">Peroxin/Ferlin domain-containing protein</fullName>
    </recommendedName>
</protein>
<dbReference type="SMART" id="SM00694">
    <property type="entry name" value="DysFC"/>
    <property type="match status" value="1"/>
</dbReference>
<evidence type="ECO:0000256" key="2">
    <source>
        <dbReference type="ARBA" id="ARBA00022692"/>
    </source>
</evidence>
<accession>A0A5B0SKD6</accession>
<dbReference type="GO" id="GO:0012505">
    <property type="term" value="C:endomembrane system"/>
    <property type="evidence" value="ECO:0007669"/>
    <property type="project" value="UniProtKB-SubCell"/>
</dbReference>
<dbReference type="InterPro" id="IPR052646">
    <property type="entry name" value="Peroxisomal_PEX28-32"/>
</dbReference>
<dbReference type="Proteomes" id="UP000325313">
    <property type="component" value="Unassembled WGS sequence"/>
</dbReference>
<reference evidence="8 9" key="1">
    <citation type="submission" date="2019-05" db="EMBL/GenBank/DDBJ databases">
        <title>Emergence of the Ug99 lineage of the wheat stem rust pathogen through somatic hybridization.</title>
        <authorList>
            <person name="Li F."/>
            <person name="Upadhyaya N.M."/>
            <person name="Sperschneider J."/>
            <person name="Matny O."/>
            <person name="Nguyen-Phuc H."/>
            <person name="Mago R."/>
            <person name="Raley C."/>
            <person name="Miller M.E."/>
            <person name="Silverstein K.A.T."/>
            <person name="Henningsen E."/>
            <person name="Hirsch C.D."/>
            <person name="Visser B."/>
            <person name="Pretorius Z.A."/>
            <person name="Steffenson B.J."/>
            <person name="Schwessinger B."/>
            <person name="Dodds P.N."/>
            <person name="Figueroa M."/>
        </authorList>
    </citation>
    <scope>NUCLEOTIDE SEQUENCE [LARGE SCALE GENOMIC DNA]</scope>
    <source>
        <strain evidence="8 9">Ug99</strain>
    </source>
</reference>
<feature type="region of interest" description="Disordered" evidence="5">
    <location>
        <begin position="222"/>
        <end position="260"/>
    </location>
</feature>
<dbReference type="PANTHER" id="PTHR31679:SF2">
    <property type="entry name" value="PEROXISOMAL MEMBRANE PROTEIN PEX30-RELATED"/>
    <property type="match status" value="1"/>
</dbReference>
<proteinExistence type="predicted"/>
<feature type="domain" description="Peroxin/Ferlin" evidence="7">
    <location>
        <begin position="398"/>
        <end position="431"/>
    </location>
</feature>
<evidence type="ECO:0000313" key="8">
    <source>
        <dbReference type="EMBL" id="KAA1138461.1"/>
    </source>
</evidence>
<name>A0A5B0SKD6_PUCGR</name>
<evidence type="ECO:0000256" key="3">
    <source>
        <dbReference type="ARBA" id="ARBA00022989"/>
    </source>
</evidence>
<evidence type="ECO:0000256" key="4">
    <source>
        <dbReference type="ARBA" id="ARBA00023136"/>
    </source>
</evidence>
<evidence type="ECO:0000313" key="9">
    <source>
        <dbReference type="Proteomes" id="UP000325313"/>
    </source>
</evidence>
<dbReference type="Pfam" id="PF06398">
    <property type="entry name" value="Pex24p"/>
    <property type="match status" value="1"/>
</dbReference>
<organism evidence="8 9">
    <name type="scientific">Puccinia graminis f. sp. tritici</name>
    <dbReference type="NCBI Taxonomy" id="56615"/>
    <lineage>
        <taxon>Eukaryota</taxon>
        <taxon>Fungi</taxon>
        <taxon>Dikarya</taxon>
        <taxon>Basidiomycota</taxon>
        <taxon>Pucciniomycotina</taxon>
        <taxon>Pucciniomycetes</taxon>
        <taxon>Pucciniales</taxon>
        <taxon>Pucciniaceae</taxon>
        <taxon>Puccinia</taxon>
    </lineage>
</organism>
<sequence>MTMDARERKRKPQTSRRIEALSLGQLSPLLATIDELLSLLTWTHPAGHRAPILLLLILAAFSLLIRPATGFDLLLLPLASSALLALKHHRRLRLLPPHIRRLAGLDLANRIALGFLNLALYLSLSSRSLFSFLNTHPRSSLLSFFFLFYLIPFFLFPHLPASPSSFLLPLLLSWNSPPLRWLRKLVSSSAWYRSYGSLDHLDRFKTGNRPIKSRCSYSKTTIEEQQQQAHLQEQGQEQEQNPEHPTSTTTSPSGTATARPEKRMLIIRIELLIIENQRWDQDHGWSSELTREDTRLVGGQWTDMYGQEVCKPKDIKLPPPPPTRSTRPTEMAMMEQDRWASIDGEGAWRWDDLEWTVVRSDHHHHHHDHLSSAPLFLRLAFGPLLSSAHPAWSVDQHGWTYGDHSWTAFSDSPRFNSFVRKRKWTRVVALTAPLCS</sequence>
<dbReference type="AlphaFoldDB" id="A0A5B0SKD6"/>
<feature type="compositionally biased region" description="Low complexity" evidence="5">
    <location>
        <begin position="223"/>
        <end position="258"/>
    </location>
</feature>
<evidence type="ECO:0000256" key="6">
    <source>
        <dbReference type="SAM" id="Phobius"/>
    </source>
</evidence>
<dbReference type="PANTHER" id="PTHR31679">
    <property type="entry name" value="PEROXISOMAL MEMBRANE PROTEIN PEX30-RELATED"/>
    <property type="match status" value="1"/>
</dbReference>
<evidence type="ECO:0000259" key="7">
    <source>
        <dbReference type="SMART" id="SM00694"/>
    </source>
</evidence>
<dbReference type="InterPro" id="IPR006614">
    <property type="entry name" value="Peroxin/Ferlin"/>
</dbReference>
<dbReference type="InterPro" id="IPR010482">
    <property type="entry name" value="TECPR1-like_DysF"/>
</dbReference>
<evidence type="ECO:0000256" key="1">
    <source>
        <dbReference type="ARBA" id="ARBA00004127"/>
    </source>
</evidence>
<feature type="transmembrane region" description="Helical" evidence="6">
    <location>
        <begin position="53"/>
        <end position="86"/>
    </location>
</feature>
<keyword evidence="2 6" id="KW-0812">Transmembrane</keyword>
<feature type="transmembrane region" description="Helical" evidence="6">
    <location>
        <begin position="107"/>
        <end position="124"/>
    </location>
</feature>
<dbReference type="GO" id="GO:0005778">
    <property type="term" value="C:peroxisomal membrane"/>
    <property type="evidence" value="ECO:0007669"/>
    <property type="project" value="UniProtKB-ARBA"/>
</dbReference>
<comment type="subcellular location">
    <subcellularLocation>
        <location evidence="1">Endomembrane system</location>
        <topology evidence="1">Multi-pass membrane protein</topology>
    </subcellularLocation>
</comment>
<keyword evidence="3 6" id="KW-1133">Transmembrane helix</keyword>
<evidence type="ECO:0000256" key="5">
    <source>
        <dbReference type="SAM" id="MobiDB-lite"/>
    </source>
</evidence>
<dbReference type="EMBL" id="VDEP01000002">
    <property type="protein sequence ID" value="KAA1138461.1"/>
    <property type="molecule type" value="Genomic_DNA"/>
</dbReference>
<gene>
    <name evidence="8" type="ORF">PGTUg99_013666</name>
</gene>
<dbReference type="GO" id="GO:0007031">
    <property type="term" value="P:peroxisome organization"/>
    <property type="evidence" value="ECO:0007669"/>
    <property type="project" value="TreeGrafter"/>
</dbReference>